<sequence length="247" mass="26952">MTTVRVLTIIPTYNEIETLESIVKRVRSAVPDVDILIADDNSPDGTGKLADEIAEHDSQVFVLHRPGKQGLGAAYLAGFAWGKERGYDVLIELDADGSHQPEQLPRLLRAIERGADAVIGSRWVPGGEVKNWPASRKVLSKAGSFVSRFFLGLNLKDITAGMRAYKAEILTDELLGSIESVGYGFQIDMTFQIALAGHKIVEVPVTFIDRELGESKMSGNIIVEALLNVVKWGLKARAKKLASLLRG</sequence>
<dbReference type="GO" id="GO:0016757">
    <property type="term" value="F:glycosyltransferase activity"/>
    <property type="evidence" value="ECO:0007669"/>
    <property type="project" value="UniProtKB-KW"/>
</dbReference>
<accession>A0ABX5L736</accession>
<protein>
    <submittedName>
        <fullName evidence="5">Dolichol-phosphate mannosyltransferase</fullName>
    </submittedName>
</protein>
<gene>
    <name evidence="5" type="ORF">CAY35_00995</name>
</gene>
<evidence type="ECO:0000256" key="1">
    <source>
        <dbReference type="ARBA" id="ARBA00006739"/>
    </source>
</evidence>
<evidence type="ECO:0000259" key="4">
    <source>
        <dbReference type="Pfam" id="PF00535"/>
    </source>
</evidence>
<dbReference type="Proteomes" id="UP000245514">
    <property type="component" value="Unassembled WGS sequence"/>
</dbReference>
<keyword evidence="6" id="KW-1185">Reference proteome</keyword>
<dbReference type="InterPro" id="IPR001173">
    <property type="entry name" value="Glyco_trans_2-like"/>
</dbReference>
<comment type="caution">
    <text evidence="5">The sequence shown here is derived from an EMBL/GenBank/DDBJ whole genome shotgun (WGS) entry which is preliminary data.</text>
</comment>
<comment type="similarity">
    <text evidence="1">Belongs to the glycosyltransferase 2 family.</text>
</comment>
<dbReference type="EMBL" id="QFWG01000001">
    <property type="protein sequence ID" value="PWI28671.1"/>
    <property type="molecule type" value="Genomic_DNA"/>
</dbReference>
<evidence type="ECO:0000256" key="2">
    <source>
        <dbReference type="ARBA" id="ARBA00022676"/>
    </source>
</evidence>
<dbReference type="InterPro" id="IPR039528">
    <property type="entry name" value="DPM1-like"/>
</dbReference>
<dbReference type="Pfam" id="PF00535">
    <property type="entry name" value="Glycos_transf_2"/>
    <property type="match status" value="1"/>
</dbReference>
<reference evidence="5 6" key="1">
    <citation type="submission" date="2018-05" db="EMBL/GenBank/DDBJ databases">
        <title>Draft Genome Sequence of Arthrobacter cumminsii IME1328, Isolated from a Patient Who Suffered from Foot Ulcers in China.</title>
        <authorList>
            <person name="Li M."/>
            <person name="Jiang Z."/>
            <person name="Sun Q."/>
            <person name="Tong Y."/>
        </authorList>
    </citation>
    <scope>NUCLEOTIDE SEQUENCE [LARGE SCALE GENOMIC DNA]</scope>
    <source>
        <strain evidence="5 6">IME1328</strain>
    </source>
</reference>
<dbReference type="InterPro" id="IPR029044">
    <property type="entry name" value="Nucleotide-diphossugar_trans"/>
</dbReference>
<evidence type="ECO:0000313" key="5">
    <source>
        <dbReference type="EMBL" id="PWI28671.1"/>
    </source>
</evidence>
<evidence type="ECO:0000256" key="3">
    <source>
        <dbReference type="ARBA" id="ARBA00022679"/>
    </source>
</evidence>
<dbReference type="CDD" id="cd06442">
    <property type="entry name" value="DPM1_like"/>
    <property type="match status" value="1"/>
</dbReference>
<keyword evidence="2 5" id="KW-0328">Glycosyltransferase</keyword>
<dbReference type="PANTHER" id="PTHR43398">
    <property type="entry name" value="DOLICHOL-PHOSPHATE MANNOSYLTRANSFERASE SUBUNIT 1"/>
    <property type="match status" value="1"/>
</dbReference>
<dbReference type="Gene3D" id="3.90.550.10">
    <property type="entry name" value="Spore Coat Polysaccharide Biosynthesis Protein SpsA, Chain A"/>
    <property type="match status" value="1"/>
</dbReference>
<keyword evidence="3" id="KW-0808">Transferase</keyword>
<feature type="domain" description="Glycosyltransferase 2-like" evidence="4">
    <location>
        <begin position="9"/>
        <end position="170"/>
    </location>
</feature>
<organism evidence="5 6">
    <name type="scientific">Pseudoglutamicibacter cumminsii</name>
    <dbReference type="NCBI Taxonomy" id="156979"/>
    <lineage>
        <taxon>Bacteria</taxon>
        <taxon>Bacillati</taxon>
        <taxon>Actinomycetota</taxon>
        <taxon>Actinomycetes</taxon>
        <taxon>Micrococcales</taxon>
        <taxon>Micrococcaceae</taxon>
        <taxon>Pseudoglutamicibacter</taxon>
    </lineage>
</organism>
<name>A0ABX5L736_9MICC</name>
<dbReference type="SUPFAM" id="SSF53448">
    <property type="entry name" value="Nucleotide-diphospho-sugar transferases"/>
    <property type="match status" value="1"/>
</dbReference>
<dbReference type="PANTHER" id="PTHR43398:SF1">
    <property type="entry name" value="DOLICHOL-PHOSPHATE MANNOSYLTRANSFERASE SUBUNIT 1"/>
    <property type="match status" value="1"/>
</dbReference>
<proteinExistence type="inferred from homology"/>
<evidence type="ECO:0000313" key="6">
    <source>
        <dbReference type="Proteomes" id="UP000245514"/>
    </source>
</evidence>